<evidence type="ECO:0000256" key="1">
    <source>
        <dbReference type="SAM" id="Phobius"/>
    </source>
</evidence>
<gene>
    <name evidence="2" type="ORF">OKA05_05290</name>
</gene>
<name>A0ABT3GEB8_9BACT</name>
<comment type="caution">
    <text evidence="2">The sequence shown here is derived from an EMBL/GenBank/DDBJ whole genome shotgun (WGS) entry which is preliminary data.</text>
</comment>
<dbReference type="Proteomes" id="UP001320876">
    <property type="component" value="Unassembled WGS sequence"/>
</dbReference>
<protein>
    <submittedName>
        <fullName evidence="2">Uncharacterized protein</fullName>
    </submittedName>
</protein>
<dbReference type="EMBL" id="JAPDDT010000002">
    <property type="protein sequence ID" value="MCW1921956.1"/>
    <property type="molecule type" value="Genomic_DNA"/>
</dbReference>
<evidence type="ECO:0000313" key="3">
    <source>
        <dbReference type="Proteomes" id="UP001320876"/>
    </source>
</evidence>
<feature type="transmembrane region" description="Helical" evidence="1">
    <location>
        <begin position="9"/>
        <end position="26"/>
    </location>
</feature>
<accession>A0ABT3GEB8</accession>
<sequence>MIRPWYRSLGFWLGLPGALFLLWGWFANPLLYGSLRITLGEYCLTLSDDGRSAEIDWEIYGQGRLMAPRVHFHRFIAGGTWILSQPEQQLFPYRVQEYYYHLGTRSIPELRIAYWFLLLLYLSAWTVLYAGWQRRQARLLELPARRPAFLRWDRAWIPLLLWAGLISVVADSVDRRTRGWLGGGKFHLGWSHTRGLLTATLFHEVYAPGGVDFQWGMVREEWSGERSSTAGWTSRRWPKVIGGGQAFPYWWELRFPTIPLVQIFPMLWLAGTCWRWHRRKVRTVKLPVTSSAPPS</sequence>
<dbReference type="RefSeq" id="WP_264486066.1">
    <property type="nucleotide sequence ID" value="NZ_JAPDDT010000002.1"/>
</dbReference>
<proteinExistence type="predicted"/>
<keyword evidence="1" id="KW-1133">Transmembrane helix</keyword>
<keyword evidence="1" id="KW-0472">Membrane</keyword>
<reference evidence="2 3" key="1">
    <citation type="submission" date="2022-10" db="EMBL/GenBank/DDBJ databases">
        <title>Luteolibacter arcticus strain CCTCC AB 2014275, whole genome shotgun sequencing project.</title>
        <authorList>
            <person name="Zhao G."/>
            <person name="Shen L."/>
        </authorList>
    </citation>
    <scope>NUCLEOTIDE SEQUENCE [LARGE SCALE GENOMIC DNA]</scope>
    <source>
        <strain evidence="2 3">CCTCC AB 2014275</strain>
    </source>
</reference>
<keyword evidence="1" id="KW-0812">Transmembrane</keyword>
<feature type="transmembrane region" description="Helical" evidence="1">
    <location>
        <begin position="112"/>
        <end position="132"/>
    </location>
</feature>
<keyword evidence="3" id="KW-1185">Reference proteome</keyword>
<evidence type="ECO:0000313" key="2">
    <source>
        <dbReference type="EMBL" id="MCW1921956.1"/>
    </source>
</evidence>
<organism evidence="2 3">
    <name type="scientific">Luteolibacter arcticus</name>
    <dbReference type="NCBI Taxonomy" id="1581411"/>
    <lineage>
        <taxon>Bacteria</taxon>
        <taxon>Pseudomonadati</taxon>
        <taxon>Verrucomicrobiota</taxon>
        <taxon>Verrucomicrobiia</taxon>
        <taxon>Verrucomicrobiales</taxon>
        <taxon>Verrucomicrobiaceae</taxon>
        <taxon>Luteolibacter</taxon>
    </lineage>
</organism>